<feature type="domain" description="TonB-dependent receptor-like beta-barrel" evidence="11">
    <location>
        <begin position="415"/>
        <end position="918"/>
    </location>
</feature>
<keyword evidence="3 8" id="KW-1134">Transmembrane beta strand</keyword>
<feature type="signal peptide" evidence="10">
    <location>
        <begin position="1"/>
        <end position="43"/>
    </location>
</feature>
<dbReference type="SUPFAM" id="SSF56935">
    <property type="entry name" value="Porins"/>
    <property type="match status" value="1"/>
</dbReference>
<name>A0ABU2WEY7_9GAMM</name>
<comment type="subcellular location">
    <subcellularLocation>
        <location evidence="1 8">Cell outer membrane</location>
        <topology evidence="1 8">Multi-pass membrane protein</topology>
    </subcellularLocation>
</comment>
<evidence type="ECO:0000256" key="4">
    <source>
        <dbReference type="ARBA" id="ARBA00022692"/>
    </source>
</evidence>
<evidence type="ECO:0000313" key="13">
    <source>
        <dbReference type="EMBL" id="MDT0495856.1"/>
    </source>
</evidence>
<dbReference type="Proteomes" id="UP001254608">
    <property type="component" value="Unassembled WGS sequence"/>
</dbReference>
<evidence type="ECO:0000256" key="6">
    <source>
        <dbReference type="ARBA" id="ARBA00023136"/>
    </source>
</evidence>
<dbReference type="Pfam" id="PF07715">
    <property type="entry name" value="Plug"/>
    <property type="match status" value="1"/>
</dbReference>
<feature type="domain" description="TonB-dependent receptor plug" evidence="12">
    <location>
        <begin position="75"/>
        <end position="190"/>
    </location>
</feature>
<evidence type="ECO:0000256" key="7">
    <source>
        <dbReference type="ARBA" id="ARBA00023237"/>
    </source>
</evidence>
<proteinExistence type="inferred from homology"/>
<keyword evidence="4 8" id="KW-0812">Transmembrane</keyword>
<dbReference type="Gene3D" id="2.170.130.10">
    <property type="entry name" value="TonB-dependent receptor, plug domain"/>
    <property type="match status" value="1"/>
</dbReference>
<evidence type="ECO:0000313" key="14">
    <source>
        <dbReference type="Proteomes" id="UP001254608"/>
    </source>
</evidence>
<dbReference type="InterPro" id="IPR000531">
    <property type="entry name" value="Beta-barrel_TonB"/>
</dbReference>
<reference evidence="13 14" key="1">
    <citation type="submission" date="2023-09" db="EMBL/GenBank/DDBJ databases">
        <authorList>
            <person name="Rey-Velasco X."/>
        </authorList>
    </citation>
    <scope>NUCLEOTIDE SEQUENCE [LARGE SCALE GENOMIC DNA]</scope>
    <source>
        <strain evidence="13 14">W345</strain>
    </source>
</reference>
<comment type="similarity">
    <text evidence="8 9">Belongs to the TonB-dependent receptor family.</text>
</comment>
<evidence type="ECO:0000256" key="5">
    <source>
        <dbReference type="ARBA" id="ARBA00023077"/>
    </source>
</evidence>
<dbReference type="PANTHER" id="PTHR47234">
    <property type="match status" value="1"/>
</dbReference>
<evidence type="ECO:0000259" key="11">
    <source>
        <dbReference type="Pfam" id="PF00593"/>
    </source>
</evidence>
<evidence type="ECO:0000256" key="3">
    <source>
        <dbReference type="ARBA" id="ARBA00022452"/>
    </source>
</evidence>
<organism evidence="13 14">
    <name type="scientific">Banduia mediterranea</name>
    <dbReference type="NCBI Taxonomy" id="3075609"/>
    <lineage>
        <taxon>Bacteria</taxon>
        <taxon>Pseudomonadati</taxon>
        <taxon>Pseudomonadota</taxon>
        <taxon>Gammaproteobacteria</taxon>
        <taxon>Nevskiales</taxon>
        <taxon>Algiphilaceae</taxon>
        <taxon>Banduia</taxon>
    </lineage>
</organism>
<dbReference type="InterPro" id="IPR039426">
    <property type="entry name" value="TonB-dep_rcpt-like"/>
</dbReference>
<dbReference type="PROSITE" id="PS52016">
    <property type="entry name" value="TONB_DEPENDENT_REC_3"/>
    <property type="match status" value="1"/>
</dbReference>
<dbReference type="InterPro" id="IPR037066">
    <property type="entry name" value="Plug_dom_sf"/>
</dbReference>
<keyword evidence="14" id="KW-1185">Reference proteome</keyword>
<keyword evidence="7 8" id="KW-0998">Cell outer membrane</keyword>
<dbReference type="RefSeq" id="WP_311363248.1">
    <property type="nucleotide sequence ID" value="NZ_JAVRIC010000001.1"/>
</dbReference>
<dbReference type="EMBL" id="JAVRIC010000001">
    <property type="protein sequence ID" value="MDT0495856.1"/>
    <property type="molecule type" value="Genomic_DNA"/>
</dbReference>
<dbReference type="InterPro" id="IPR036942">
    <property type="entry name" value="Beta-barrel_TonB_sf"/>
</dbReference>
<dbReference type="PANTHER" id="PTHR47234:SF3">
    <property type="entry name" value="SECRETIN_TONB SHORT N-TERMINAL DOMAIN-CONTAINING PROTEIN"/>
    <property type="match status" value="1"/>
</dbReference>
<comment type="caution">
    <text evidence="13">The sequence shown here is derived from an EMBL/GenBank/DDBJ whole genome shotgun (WGS) entry which is preliminary data.</text>
</comment>
<evidence type="ECO:0000256" key="8">
    <source>
        <dbReference type="PROSITE-ProRule" id="PRU01360"/>
    </source>
</evidence>
<protein>
    <submittedName>
        <fullName evidence="13">TonB-dependent receptor</fullName>
    </submittedName>
</protein>
<evidence type="ECO:0000256" key="10">
    <source>
        <dbReference type="SAM" id="SignalP"/>
    </source>
</evidence>
<accession>A0ABU2WEY7</accession>
<keyword evidence="5 9" id="KW-0798">TonB box</keyword>
<gene>
    <name evidence="13" type="ORF">RM530_00540</name>
</gene>
<keyword evidence="10" id="KW-0732">Signal</keyword>
<feature type="chain" id="PRO_5046392869" evidence="10">
    <location>
        <begin position="44"/>
        <end position="961"/>
    </location>
</feature>
<keyword evidence="6 8" id="KW-0472">Membrane</keyword>
<evidence type="ECO:0000259" key="12">
    <source>
        <dbReference type="Pfam" id="PF07715"/>
    </source>
</evidence>
<dbReference type="InterPro" id="IPR012910">
    <property type="entry name" value="Plug_dom"/>
</dbReference>
<keyword evidence="2 8" id="KW-0813">Transport</keyword>
<keyword evidence="13" id="KW-0675">Receptor</keyword>
<evidence type="ECO:0000256" key="2">
    <source>
        <dbReference type="ARBA" id="ARBA00022448"/>
    </source>
</evidence>
<evidence type="ECO:0000256" key="1">
    <source>
        <dbReference type="ARBA" id="ARBA00004571"/>
    </source>
</evidence>
<dbReference type="Gene3D" id="2.40.170.20">
    <property type="entry name" value="TonB-dependent receptor, beta-barrel domain"/>
    <property type="match status" value="1"/>
</dbReference>
<dbReference type="Pfam" id="PF00593">
    <property type="entry name" value="TonB_dep_Rec_b-barrel"/>
    <property type="match status" value="1"/>
</dbReference>
<evidence type="ECO:0000256" key="9">
    <source>
        <dbReference type="RuleBase" id="RU003357"/>
    </source>
</evidence>
<sequence>MLIPKILPHACRRRVDHLSPNVAGLAKCLLGVLALTGTTFAHAQESSPAASAPTRSSAVLEEVVVTGSRVARNGYDTPTPVTVIGEAEIEAAAPVNLADFVNELPSVSGSTTPSTSNRSLSSGAAGISSINLRGLGNARTLVLLDGRRSVGSLAQGTVDINTFPQALVKSVEVVTGGASATYGSDAVSGIVNFILDKDYTGFKGTLEAGETTYGDDQSWNASLTGGIPFAGGRGHLLLNGQMSRRDGIYGMPRDWAQEGWHMVNNPAYESGNGLPEYLVASQSGQSVMTAGGIITNTELRGTYFGVGGVVNQFAYGETRDPWTIGGDWALGESNGRTSLEPESKRDGVFSRLSYELTDRMEVFAEASWNENVAQQWGGSQSDKGSVIIYTDNAFLPTEVAQRAADLGITQFNLGTYNADIPTRITDNTRTVKRYVLGFNGSFDAVGSDWDWDAYYQRGVTDTDETLLTTHRGRLAEAQDAVFDPGSDEIVCRSSLDNPGNGCVPFNRMGIGVNAPGALDYFMGVPERRQRFEQDVAAVNFSTNVANPWLDPIGIAFGAEHRREEISGSVDEQYQNGWTYGNYLPTFGDYNVSEAYLETLVLLPKGVEFNGAVRGTDYSTSGFVTTWKAGLTWSPIDDLKLRLTKSRDIRAPNLEELYQAGRRNTNFVTDPFYGNISTRYTQDSTGNPDLKPEEADTLGVGFVYRPSYVPGLGLSVDYYDIKIDDAISSVTPQNIVDRCHEGNQTFCNAFYRIPESDTGLDLYINNSPFNFVGERARGIDVEVSYLMPLSNVVDGWRGDLTLRALATHYLEMSSDNGVDPATDSAGQNTGGGPPDWLYRLTAGYALDRFSAIFTGRGVSAGTYDNTYIECTSGCPESSSQNRTINTNHIEGAFYIDAYFAWNMDVGNLENQLYFKITNLLNKDPEVVGLGPGDSSNVEPGVNRALYDYLGRVFRIGIRFNWG</sequence>